<dbReference type="PANTHER" id="PTHR42847">
    <property type="entry name" value="ALKANESULFONATE MONOOXYGENASE"/>
    <property type="match status" value="1"/>
</dbReference>
<evidence type="ECO:0000256" key="3">
    <source>
        <dbReference type="ARBA" id="ARBA00023002"/>
    </source>
</evidence>
<dbReference type="GO" id="GO:0046306">
    <property type="term" value="P:alkanesulfonate catabolic process"/>
    <property type="evidence" value="ECO:0007669"/>
    <property type="project" value="TreeGrafter"/>
</dbReference>
<evidence type="ECO:0000259" key="5">
    <source>
        <dbReference type="Pfam" id="PF00296"/>
    </source>
</evidence>
<dbReference type="eggNOG" id="COG2141">
    <property type="taxonomic scope" value="Bacteria"/>
</dbReference>
<dbReference type="Pfam" id="PF00296">
    <property type="entry name" value="Bac_luciferase"/>
    <property type="match status" value="1"/>
</dbReference>
<comment type="caution">
    <text evidence="6">The sequence shown here is derived from an EMBL/GenBank/DDBJ whole genome shotgun (WGS) entry which is preliminary data.</text>
</comment>
<evidence type="ECO:0000256" key="4">
    <source>
        <dbReference type="ARBA" id="ARBA00023033"/>
    </source>
</evidence>
<dbReference type="EMBL" id="AEUD01000005">
    <property type="protein sequence ID" value="EGD55655.1"/>
    <property type="molecule type" value="Genomic_DNA"/>
</dbReference>
<dbReference type="NCBIfam" id="TIGR03619">
    <property type="entry name" value="F420_Rv2161c"/>
    <property type="match status" value="1"/>
</dbReference>
<keyword evidence="7" id="KW-1185">Reference proteome</keyword>
<evidence type="ECO:0000256" key="2">
    <source>
        <dbReference type="ARBA" id="ARBA00022643"/>
    </source>
</evidence>
<dbReference type="InterPro" id="IPR019921">
    <property type="entry name" value="Lucif-like_OxRdtase_Rv2161c"/>
</dbReference>
<evidence type="ECO:0000256" key="1">
    <source>
        <dbReference type="ARBA" id="ARBA00022630"/>
    </source>
</evidence>
<dbReference type="OrthoDB" id="9781803at2"/>
<sequence length="300" mass="33451">MSKRQFTLNVAMNPLDQLVPLAQAAEAAGFTSIGLPDAIFYPEVASAPYPYTPDGTRMWNENTPWADPLLAATAMAAATSTIRYYTQVIKLGSRNPVLLARQISSVAHFTGNRFGLGVGIGWAPEEFLWCGAPYENRGKRVNEMIEVIKLLLTDEMVEYHGEFFDFDRLKMSPAPTEPVPIYVGGHVDAALRRAAKYADGWSSAMMTFDELTGTMARLERLREEYGRADEPFEIQAFCIDRFSHEGYEEQFEAGVTDILTSPWPLYGLDFDSPLDEKIDVIKRFAEENIAVTPNTAVGAR</sequence>
<reference evidence="6 7" key="1">
    <citation type="journal article" date="2011" name="J. Bacteriol.">
        <title>Draft Genome Sequence of Gordonia neofelifaecis NRRL B-59395, a Cholesterol-Degrading Actinomycete.</title>
        <authorList>
            <person name="Ge F."/>
            <person name="Li W."/>
            <person name="Chen G."/>
            <person name="Liu Y."/>
            <person name="Zhang G."/>
            <person name="Yong B."/>
            <person name="Wang Q."/>
            <person name="Wang N."/>
            <person name="Huang Z."/>
            <person name="Li W."/>
            <person name="Wang J."/>
            <person name="Wu C."/>
            <person name="Xie Q."/>
            <person name="Liu G."/>
        </authorList>
    </citation>
    <scope>NUCLEOTIDE SEQUENCE [LARGE SCALE GENOMIC DNA]</scope>
    <source>
        <strain evidence="6 7">NRRL B-59395</strain>
    </source>
</reference>
<dbReference type="Gene3D" id="3.20.20.30">
    <property type="entry name" value="Luciferase-like domain"/>
    <property type="match status" value="1"/>
</dbReference>
<name>F1YIA1_9ACTN</name>
<keyword evidence="2" id="KW-0288">FMN</keyword>
<dbReference type="SUPFAM" id="SSF51679">
    <property type="entry name" value="Bacterial luciferase-like"/>
    <property type="match status" value="1"/>
</dbReference>
<dbReference type="GO" id="GO:0008726">
    <property type="term" value="F:alkanesulfonate monooxygenase activity"/>
    <property type="evidence" value="ECO:0007669"/>
    <property type="project" value="TreeGrafter"/>
</dbReference>
<dbReference type="InterPro" id="IPR050172">
    <property type="entry name" value="SsuD_RutA_monooxygenase"/>
</dbReference>
<organism evidence="6 7">
    <name type="scientific">Gordonia neofelifaecis NRRL B-59395</name>
    <dbReference type="NCBI Taxonomy" id="644548"/>
    <lineage>
        <taxon>Bacteria</taxon>
        <taxon>Bacillati</taxon>
        <taxon>Actinomycetota</taxon>
        <taxon>Actinomycetes</taxon>
        <taxon>Mycobacteriales</taxon>
        <taxon>Gordoniaceae</taxon>
        <taxon>Gordonia</taxon>
    </lineage>
</organism>
<dbReference type="InterPro" id="IPR036661">
    <property type="entry name" value="Luciferase-like_sf"/>
</dbReference>
<evidence type="ECO:0000313" key="6">
    <source>
        <dbReference type="EMBL" id="EGD55655.1"/>
    </source>
</evidence>
<gene>
    <name evidence="6" type="ORF">SCNU_08078</name>
</gene>
<keyword evidence="4" id="KW-0503">Monooxygenase</keyword>
<keyword evidence="1" id="KW-0285">Flavoprotein</keyword>
<feature type="domain" description="Luciferase-like" evidence="5">
    <location>
        <begin position="9"/>
        <end position="245"/>
    </location>
</feature>
<dbReference type="Proteomes" id="UP000035065">
    <property type="component" value="Unassembled WGS sequence"/>
</dbReference>
<dbReference type="STRING" id="644548.SCNU_08078"/>
<protein>
    <submittedName>
        <fullName evidence="6">Oxidoreductase</fullName>
    </submittedName>
</protein>
<dbReference type="PANTHER" id="PTHR42847:SF4">
    <property type="entry name" value="ALKANESULFONATE MONOOXYGENASE-RELATED"/>
    <property type="match status" value="1"/>
</dbReference>
<dbReference type="AlphaFoldDB" id="F1YIA1"/>
<proteinExistence type="predicted"/>
<dbReference type="RefSeq" id="WP_009678853.1">
    <property type="nucleotide sequence ID" value="NZ_AEUD01000005.1"/>
</dbReference>
<evidence type="ECO:0000313" key="7">
    <source>
        <dbReference type="Proteomes" id="UP000035065"/>
    </source>
</evidence>
<accession>F1YIA1</accession>
<dbReference type="InterPro" id="IPR011251">
    <property type="entry name" value="Luciferase-like_dom"/>
</dbReference>
<keyword evidence="3" id="KW-0560">Oxidoreductase</keyword>